<feature type="domain" description="Outer membrane protein beta-barrel" evidence="10">
    <location>
        <begin position="386"/>
        <end position="788"/>
    </location>
</feature>
<dbReference type="SUPFAM" id="SSF49464">
    <property type="entry name" value="Carboxypeptidase regulatory domain-like"/>
    <property type="match status" value="1"/>
</dbReference>
<reference evidence="11 12" key="1">
    <citation type="submission" date="2018-12" db="EMBL/GenBank/DDBJ databases">
        <title>The Draft Genome Sequence of the Soil Bacterium Pedobacter tournemirensis R1.</title>
        <authorList>
            <person name="He J."/>
        </authorList>
    </citation>
    <scope>NUCLEOTIDE SEQUENCE [LARGE SCALE GENOMIC DNA]</scope>
    <source>
        <strain evidence="11 12">R1</strain>
    </source>
</reference>
<accession>A0A4Q0MEP9</accession>
<dbReference type="InterPro" id="IPR036942">
    <property type="entry name" value="Beta-barrel_TonB_sf"/>
</dbReference>
<comment type="similarity">
    <text evidence="7">Belongs to the TonB-dependent receptor family.</text>
</comment>
<dbReference type="EMBL" id="RXOC01000002">
    <property type="protein sequence ID" value="RXF71920.1"/>
    <property type="molecule type" value="Genomic_DNA"/>
</dbReference>
<keyword evidence="2 7" id="KW-0813">Transport</keyword>
<evidence type="ECO:0000256" key="6">
    <source>
        <dbReference type="ARBA" id="ARBA00023237"/>
    </source>
</evidence>
<gene>
    <name evidence="11" type="ORF">EKH83_04345</name>
</gene>
<dbReference type="InterPro" id="IPR039426">
    <property type="entry name" value="TonB-dep_rcpt-like"/>
</dbReference>
<evidence type="ECO:0000256" key="8">
    <source>
        <dbReference type="SAM" id="MobiDB-lite"/>
    </source>
</evidence>
<evidence type="ECO:0000256" key="9">
    <source>
        <dbReference type="SAM" id="SignalP"/>
    </source>
</evidence>
<feature type="chain" id="PRO_5020791160" evidence="9">
    <location>
        <begin position="26"/>
        <end position="814"/>
    </location>
</feature>
<dbReference type="InterPro" id="IPR041700">
    <property type="entry name" value="OMP_b-brl_3"/>
</dbReference>
<keyword evidence="3 7" id="KW-1134">Transmembrane beta strand</keyword>
<evidence type="ECO:0000259" key="10">
    <source>
        <dbReference type="Pfam" id="PF14905"/>
    </source>
</evidence>
<keyword evidence="6 7" id="KW-0998">Cell outer membrane</keyword>
<evidence type="ECO:0000256" key="3">
    <source>
        <dbReference type="ARBA" id="ARBA00022452"/>
    </source>
</evidence>
<organism evidence="11 12">
    <name type="scientific">Arcticibacter tournemirensis</name>
    <dbReference type="NCBI Taxonomy" id="699437"/>
    <lineage>
        <taxon>Bacteria</taxon>
        <taxon>Pseudomonadati</taxon>
        <taxon>Bacteroidota</taxon>
        <taxon>Sphingobacteriia</taxon>
        <taxon>Sphingobacteriales</taxon>
        <taxon>Sphingobacteriaceae</taxon>
        <taxon>Arcticibacter</taxon>
    </lineage>
</organism>
<dbReference type="SUPFAM" id="SSF56935">
    <property type="entry name" value="Porins"/>
    <property type="match status" value="1"/>
</dbReference>
<feature type="region of interest" description="Disordered" evidence="8">
    <location>
        <begin position="795"/>
        <end position="814"/>
    </location>
</feature>
<evidence type="ECO:0000256" key="1">
    <source>
        <dbReference type="ARBA" id="ARBA00004571"/>
    </source>
</evidence>
<dbReference type="InterPro" id="IPR008969">
    <property type="entry name" value="CarboxyPept-like_regulatory"/>
</dbReference>
<dbReference type="PANTHER" id="PTHR40980:SF4">
    <property type="entry name" value="TONB-DEPENDENT RECEPTOR-LIKE BETA-BARREL DOMAIN-CONTAINING PROTEIN"/>
    <property type="match status" value="1"/>
</dbReference>
<dbReference type="Pfam" id="PF13620">
    <property type="entry name" value="CarboxypepD_reg"/>
    <property type="match status" value="1"/>
</dbReference>
<evidence type="ECO:0000256" key="4">
    <source>
        <dbReference type="ARBA" id="ARBA00022692"/>
    </source>
</evidence>
<dbReference type="Proteomes" id="UP000290848">
    <property type="component" value="Unassembled WGS sequence"/>
</dbReference>
<dbReference type="Gene3D" id="2.40.170.20">
    <property type="entry name" value="TonB-dependent receptor, beta-barrel domain"/>
    <property type="match status" value="1"/>
</dbReference>
<comment type="subcellular location">
    <subcellularLocation>
        <location evidence="1 7">Cell outer membrane</location>
        <topology evidence="1 7">Multi-pass membrane protein</topology>
    </subcellularLocation>
</comment>
<dbReference type="PROSITE" id="PS52016">
    <property type="entry name" value="TONB_DEPENDENT_REC_3"/>
    <property type="match status" value="1"/>
</dbReference>
<keyword evidence="11" id="KW-0675">Receptor</keyword>
<evidence type="ECO:0000313" key="11">
    <source>
        <dbReference type="EMBL" id="RXF71920.1"/>
    </source>
</evidence>
<dbReference type="GO" id="GO:0009279">
    <property type="term" value="C:cell outer membrane"/>
    <property type="evidence" value="ECO:0007669"/>
    <property type="project" value="UniProtKB-SubCell"/>
</dbReference>
<sequence length="814" mass="91603">MKAQISKLLKLLAFPAVFLSASIYAQSLQVTGTVTDHNRKPLDYATVALLKAKDSAMVKTALTDARGEFQFSGLKEGGYLVSVTSIGYKKTLTKPFNLSVNAPLFHVEPIRLQAESRSLKEVNVTVQKPFIERKADKLIVNVENSSVSVGSTALEVLQKAPGVSLDKDDNIALKGRQGVLVMIDGKQTYMSNADLANLLRNMQSNEIEAIEIINNPSAKYEASGKSGIINIRLKKNKNFGTNGTLTAGAGYGKRYKSNAGLSLNNRNKDVNLFGNYNYSNNKRYQDMQIDRINSGSQRDTYFYQWGDSERKNQNNNFKVGIDYFINKNNTIGALVTGYINNGGELYDNSTIIGATPGKTDSSVVTMNDGNYKYRNFSYNVNYKSVLDTNGQEFQVDVDYSNYNGSDNTLYDNIYYYSPSAANGVSELLRNKTPSDIHIYSVKADYTYPLKKGMKLEAGIKSSMVKTDNDFQFNRYLGSEWQNDPLRSNHFVYDENVNAAYLNFNTEINKTTIQAGLRGEQTNSKGNLVTTNYIVKRHYFNLFPSAVISHNFTDNNTLGLSYSRRINRPSYDALNPFEYYLDKYTYNQGNPFLKPEYTNAFELSYTLKKAYTAAIGYNITTDVITEVLLPNTEKEALYQTNQNLAKQISYNFTMSAPITFTKWWSSNNNVNVFYLGFRTPDLNGQKLDNGKTAFQIYSSQNIKLSKTTSFELNGNYQSSLIYGTLNIEPQYGIDLGISQSFYNKKANVKLAVNDVFNTQTQKISSAYPGLSYTLNQKHETQVVRLSLSYRFGKNEIKPSRNRSTGLDAEESRMKK</sequence>
<keyword evidence="5 7" id="KW-0472">Membrane</keyword>
<feature type="signal peptide" evidence="9">
    <location>
        <begin position="1"/>
        <end position="25"/>
    </location>
</feature>
<evidence type="ECO:0000313" key="12">
    <source>
        <dbReference type="Proteomes" id="UP000290848"/>
    </source>
</evidence>
<protein>
    <submittedName>
        <fullName evidence="11">TonB-dependent receptor</fullName>
    </submittedName>
</protein>
<dbReference type="RefSeq" id="WP_128768167.1">
    <property type="nucleotide sequence ID" value="NZ_RXOC01000002.1"/>
</dbReference>
<dbReference type="Gene3D" id="2.60.40.1120">
    <property type="entry name" value="Carboxypeptidase-like, regulatory domain"/>
    <property type="match status" value="1"/>
</dbReference>
<keyword evidence="4 7" id="KW-0812">Transmembrane</keyword>
<dbReference type="Pfam" id="PF14905">
    <property type="entry name" value="OMP_b-brl_3"/>
    <property type="match status" value="1"/>
</dbReference>
<name>A0A4Q0MEP9_9SPHI</name>
<evidence type="ECO:0000256" key="7">
    <source>
        <dbReference type="PROSITE-ProRule" id="PRU01360"/>
    </source>
</evidence>
<dbReference type="InterPro" id="IPR037066">
    <property type="entry name" value="Plug_dom_sf"/>
</dbReference>
<keyword evidence="9" id="KW-0732">Signal</keyword>
<comment type="caution">
    <text evidence="11">The sequence shown here is derived from an EMBL/GenBank/DDBJ whole genome shotgun (WGS) entry which is preliminary data.</text>
</comment>
<dbReference type="PANTHER" id="PTHR40980">
    <property type="entry name" value="PLUG DOMAIN-CONTAINING PROTEIN"/>
    <property type="match status" value="1"/>
</dbReference>
<evidence type="ECO:0000256" key="5">
    <source>
        <dbReference type="ARBA" id="ARBA00023136"/>
    </source>
</evidence>
<dbReference type="AlphaFoldDB" id="A0A4Q0MEP9"/>
<evidence type="ECO:0000256" key="2">
    <source>
        <dbReference type="ARBA" id="ARBA00022448"/>
    </source>
</evidence>
<dbReference type="Gene3D" id="2.170.130.10">
    <property type="entry name" value="TonB-dependent receptor, plug domain"/>
    <property type="match status" value="1"/>
</dbReference>
<proteinExistence type="inferred from homology"/>